<dbReference type="Proteomes" id="UP000017559">
    <property type="component" value="Unassembled WGS sequence"/>
</dbReference>
<protein>
    <recommendedName>
        <fullName evidence="4">Integral membrane protein</fullName>
    </recommendedName>
</protein>
<feature type="transmembrane region" description="Helical" evidence="1">
    <location>
        <begin position="119"/>
        <end position="138"/>
    </location>
</feature>
<name>V2Y4I9_MONRO</name>
<evidence type="ECO:0008006" key="4">
    <source>
        <dbReference type="Google" id="ProtNLM"/>
    </source>
</evidence>
<feature type="transmembrane region" description="Helical" evidence="1">
    <location>
        <begin position="158"/>
        <end position="181"/>
    </location>
</feature>
<dbReference type="EMBL" id="AWSO01000919">
    <property type="protein sequence ID" value="ESK86559.1"/>
    <property type="molecule type" value="Genomic_DNA"/>
</dbReference>
<dbReference type="AlphaFoldDB" id="V2Y4I9"/>
<feature type="transmembrane region" description="Helical" evidence="1">
    <location>
        <begin position="54"/>
        <end position="74"/>
    </location>
</feature>
<feature type="transmembrane region" description="Helical" evidence="1">
    <location>
        <begin position="16"/>
        <end position="34"/>
    </location>
</feature>
<feature type="transmembrane region" description="Helical" evidence="1">
    <location>
        <begin position="202"/>
        <end position="221"/>
    </location>
</feature>
<proteinExistence type="predicted"/>
<keyword evidence="1" id="KW-0472">Membrane</keyword>
<keyword evidence="1" id="KW-1133">Transmembrane helix</keyword>
<gene>
    <name evidence="2" type="ORF">Moror_9787</name>
</gene>
<evidence type="ECO:0000313" key="2">
    <source>
        <dbReference type="EMBL" id="ESK86559.1"/>
    </source>
</evidence>
<reference evidence="2 3" key="1">
    <citation type="journal article" date="2014" name="BMC Genomics">
        <title>Genome and secretome analysis of the hemibiotrophic fungal pathogen, Moniliophthora roreri, which causes frosty pod rot disease of cacao: mechanisms of the biotrophic and necrotrophic phases.</title>
        <authorList>
            <person name="Meinhardt L.W."/>
            <person name="Costa G.G.L."/>
            <person name="Thomazella D.P.T."/>
            <person name="Teixeira P.J.P.L."/>
            <person name="Carazzolle M.F."/>
            <person name="Schuster S.C."/>
            <person name="Carlson J.E."/>
            <person name="Guiltinan M.J."/>
            <person name="Mieczkowski P."/>
            <person name="Farmer A."/>
            <person name="Ramaraj T."/>
            <person name="Crozier J."/>
            <person name="Davis R.E."/>
            <person name="Shao J."/>
            <person name="Melnick R.L."/>
            <person name="Pereira G.A.G."/>
            <person name="Bailey B.A."/>
        </authorList>
    </citation>
    <scope>NUCLEOTIDE SEQUENCE [LARGE SCALE GENOMIC DNA]</scope>
    <source>
        <strain evidence="2 3">MCA 2997</strain>
    </source>
</reference>
<organism evidence="2 3">
    <name type="scientific">Moniliophthora roreri (strain MCA 2997)</name>
    <name type="common">Cocoa frosty pod rot fungus</name>
    <name type="synonym">Crinipellis roreri</name>
    <dbReference type="NCBI Taxonomy" id="1381753"/>
    <lineage>
        <taxon>Eukaryota</taxon>
        <taxon>Fungi</taxon>
        <taxon>Dikarya</taxon>
        <taxon>Basidiomycota</taxon>
        <taxon>Agaricomycotina</taxon>
        <taxon>Agaricomycetes</taxon>
        <taxon>Agaricomycetidae</taxon>
        <taxon>Agaricales</taxon>
        <taxon>Marasmiineae</taxon>
        <taxon>Marasmiaceae</taxon>
        <taxon>Moniliophthora</taxon>
    </lineage>
</organism>
<dbReference type="STRING" id="1381753.V2Y4I9"/>
<dbReference type="KEGG" id="mrr:Moror_9787"/>
<keyword evidence="3" id="KW-1185">Reference proteome</keyword>
<feature type="transmembrane region" description="Helical" evidence="1">
    <location>
        <begin position="86"/>
        <end position="107"/>
    </location>
</feature>
<accession>V2Y4I9</accession>
<evidence type="ECO:0000313" key="3">
    <source>
        <dbReference type="Proteomes" id="UP000017559"/>
    </source>
</evidence>
<evidence type="ECO:0000256" key="1">
    <source>
        <dbReference type="SAM" id="Phobius"/>
    </source>
</evidence>
<sequence>MGVDWMSPEQIQHSEVAFVAFTQVILGIYVWECLLTLDFEYKIITRRLPFKWPLIFYFLNRYCILGAMVGFAIAANVTSPIDCQALYTYIQVMGSLGTPLAAVNLGIRTIAVWQNHRYLVGALVILHLGHTASCLGAVTQVLARWSESFGCIITHNQAQLITGCYAYTVAIDFIVMCLMAYKLGSTTPKRSKIIRILFEGGLVYFVVACLSNTVAVIFSALNLNPTMSVIALVPDTVLSSIAACRAVRRLSTYVTTQSCVIDAETIGRIRRDPRIVSDIVFNVATTRSMRTVPDLSPHPQ</sequence>
<keyword evidence="1" id="KW-0812">Transmembrane</keyword>
<dbReference type="OrthoDB" id="3197626at2759"/>
<dbReference type="HOGENOM" id="CLU_059054_0_0_1"/>
<comment type="caution">
    <text evidence="2">The sequence shown here is derived from an EMBL/GenBank/DDBJ whole genome shotgun (WGS) entry which is preliminary data.</text>
</comment>